<evidence type="ECO:0000313" key="1">
    <source>
        <dbReference type="EMBL" id="CAI2371805.1"/>
    </source>
</evidence>
<organism evidence="1 2">
    <name type="scientific">Euplotes crassus</name>
    <dbReference type="NCBI Taxonomy" id="5936"/>
    <lineage>
        <taxon>Eukaryota</taxon>
        <taxon>Sar</taxon>
        <taxon>Alveolata</taxon>
        <taxon>Ciliophora</taxon>
        <taxon>Intramacronucleata</taxon>
        <taxon>Spirotrichea</taxon>
        <taxon>Hypotrichia</taxon>
        <taxon>Euplotida</taxon>
        <taxon>Euplotidae</taxon>
        <taxon>Moneuplotes</taxon>
    </lineage>
</organism>
<accession>A0AAD1UU54</accession>
<comment type="caution">
    <text evidence="1">The sequence shown here is derived from an EMBL/GenBank/DDBJ whole genome shotgun (WGS) entry which is preliminary data.</text>
</comment>
<protein>
    <submittedName>
        <fullName evidence="1">Uncharacterized protein</fullName>
    </submittedName>
</protein>
<keyword evidence="2" id="KW-1185">Reference proteome</keyword>
<sequence length="115" mass="13071">MPTLSYPQFSKISFISSSFIPQPDTHIFSKFSLTVSTCASPAIKLLKHELSFPQSPWPLSPEWKKFNVCMLELAMESGKEATEGMCRMQKMKTKSVALLKAARRAMVWGWEILKL</sequence>
<dbReference type="AlphaFoldDB" id="A0AAD1UU54"/>
<reference evidence="1" key="1">
    <citation type="submission" date="2023-07" db="EMBL/GenBank/DDBJ databases">
        <authorList>
            <consortium name="AG Swart"/>
            <person name="Singh M."/>
            <person name="Singh A."/>
            <person name="Seah K."/>
            <person name="Emmerich C."/>
        </authorList>
    </citation>
    <scope>NUCLEOTIDE SEQUENCE</scope>
    <source>
        <strain evidence="1">DP1</strain>
    </source>
</reference>
<dbReference type="EMBL" id="CAMPGE010013062">
    <property type="protein sequence ID" value="CAI2371805.1"/>
    <property type="molecule type" value="Genomic_DNA"/>
</dbReference>
<gene>
    <name evidence="1" type="ORF">ECRASSUSDP1_LOCUS13130</name>
</gene>
<dbReference type="Proteomes" id="UP001295684">
    <property type="component" value="Unassembled WGS sequence"/>
</dbReference>
<evidence type="ECO:0000313" key="2">
    <source>
        <dbReference type="Proteomes" id="UP001295684"/>
    </source>
</evidence>
<proteinExistence type="predicted"/>
<name>A0AAD1UU54_EUPCR</name>